<dbReference type="KEGG" id="cmo:103499095"/>
<dbReference type="Proteomes" id="UP001652600">
    <property type="component" value="Chromosome 10"/>
</dbReference>
<dbReference type="InParanoid" id="A0A1S3CD85"/>
<reference evidence="3" key="1">
    <citation type="submission" date="2025-08" db="UniProtKB">
        <authorList>
            <consortium name="RefSeq"/>
        </authorList>
    </citation>
    <scope>IDENTIFICATION</scope>
    <source>
        <tissue evidence="3">Stem</tissue>
    </source>
</reference>
<dbReference type="GeneID" id="103499095"/>
<protein>
    <submittedName>
        <fullName evidence="3">Uncharacterized protein LOC103499095</fullName>
    </submittedName>
</protein>
<sequence length="327" mass="35874">MASVKPEAEASKRAENVAETERKTMTPWEQHSAVISLPRFDYNAPSALLHRCQSGFLITCTIKREKSATKEAIFILEKYVQYFSSSMTETLVISDENETSKRRKVSEDIDHISVGGERNTDEHAKETSLISTKSEAKVEKCSPISLVKLTRSGLLLFTFTKDISPDTVYIVKDIMQSLEARTLKSLAWCHRIFPIQATCSLNENDLQGVVSKLVLHFMKDKGNILSHPVKFAVGYNRRGMEDSSGANVILGRDKCFSIVAAAVKGVVSDVIVDLKSPELCVLVELLPVSGLPPGSSVVGVSVLSNNLVTTKPRLCIKALTSDAKAKS</sequence>
<name>A0A1S3CD85_CUCME</name>
<gene>
    <name evidence="3" type="primary">LOC103499095</name>
</gene>
<dbReference type="CDD" id="cd11717">
    <property type="entry name" value="THUMP_THUMPD1_like"/>
    <property type="match status" value="1"/>
</dbReference>
<dbReference type="SUPFAM" id="SSF143437">
    <property type="entry name" value="THUMP domain-like"/>
    <property type="match status" value="1"/>
</dbReference>
<dbReference type="GO" id="GO:0003723">
    <property type="term" value="F:RNA binding"/>
    <property type="evidence" value="ECO:0007669"/>
    <property type="project" value="InterPro"/>
</dbReference>
<evidence type="ECO:0000256" key="1">
    <source>
        <dbReference type="SAM" id="MobiDB-lite"/>
    </source>
</evidence>
<dbReference type="AlphaFoldDB" id="A0A1S3CD85"/>
<dbReference type="PANTHER" id="PTHR13452">
    <property type="entry name" value="THUMP DOMAIN CONTAINING PROTEIN 1-RELATED"/>
    <property type="match status" value="1"/>
</dbReference>
<dbReference type="PANTHER" id="PTHR13452:SF13">
    <property type="entry name" value="OS02G0672400 PROTEIN"/>
    <property type="match status" value="1"/>
</dbReference>
<evidence type="ECO:0000313" key="3">
    <source>
        <dbReference type="RefSeq" id="XP_008460211.1"/>
    </source>
</evidence>
<dbReference type="InterPro" id="IPR040183">
    <property type="entry name" value="THUMPD1-like"/>
</dbReference>
<dbReference type="OrthoDB" id="367221at2759"/>
<proteinExistence type="predicted"/>
<organism evidence="2 3">
    <name type="scientific">Cucumis melo</name>
    <name type="common">Muskmelon</name>
    <dbReference type="NCBI Taxonomy" id="3656"/>
    <lineage>
        <taxon>Eukaryota</taxon>
        <taxon>Viridiplantae</taxon>
        <taxon>Streptophyta</taxon>
        <taxon>Embryophyta</taxon>
        <taxon>Tracheophyta</taxon>
        <taxon>Spermatophyta</taxon>
        <taxon>Magnoliopsida</taxon>
        <taxon>eudicotyledons</taxon>
        <taxon>Gunneridae</taxon>
        <taxon>Pentapetalae</taxon>
        <taxon>rosids</taxon>
        <taxon>fabids</taxon>
        <taxon>Cucurbitales</taxon>
        <taxon>Cucurbitaceae</taxon>
        <taxon>Benincaseae</taxon>
        <taxon>Cucumis</taxon>
    </lineage>
</organism>
<dbReference type="eggNOG" id="ENOG502QRCB">
    <property type="taxonomic scope" value="Eukaryota"/>
</dbReference>
<dbReference type="FunCoup" id="A0A1S3CD85">
    <property type="interactions" value="292"/>
</dbReference>
<accession>A0A1S3CD85</accession>
<keyword evidence="2" id="KW-1185">Reference proteome</keyword>
<feature type="region of interest" description="Disordered" evidence="1">
    <location>
        <begin position="1"/>
        <end position="25"/>
    </location>
</feature>
<dbReference type="RefSeq" id="XP_008460211.1">
    <property type="nucleotide sequence ID" value="XM_008461989.3"/>
</dbReference>
<evidence type="ECO:0000313" key="2">
    <source>
        <dbReference type="Proteomes" id="UP001652600"/>
    </source>
</evidence>
<feature type="compositionally biased region" description="Basic and acidic residues" evidence="1">
    <location>
        <begin position="1"/>
        <end position="24"/>
    </location>
</feature>
<dbReference type="GO" id="GO:0006400">
    <property type="term" value="P:tRNA modification"/>
    <property type="evidence" value="ECO:0007669"/>
    <property type="project" value="InterPro"/>
</dbReference>